<dbReference type="InterPro" id="IPR013545">
    <property type="entry name" value="T2SS_protein-GspG_C"/>
</dbReference>
<evidence type="ECO:0000259" key="7">
    <source>
        <dbReference type="Pfam" id="PF08334"/>
    </source>
</evidence>
<reference evidence="8 9" key="1">
    <citation type="journal article" date="2016" name="Nat. Commun.">
        <title>Thousands of microbial genomes shed light on interconnected biogeochemical processes in an aquifer system.</title>
        <authorList>
            <person name="Anantharaman K."/>
            <person name="Brown C.T."/>
            <person name="Hug L.A."/>
            <person name="Sharon I."/>
            <person name="Castelle C.J."/>
            <person name="Probst A.J."/>
            <person name="Thomas B.C."/>
            <person name="Singh A."/>
            <person name="Wilkins M.J."/>
            <person name="Karaoz U."/>
            <person name="Brodie E.L."/>
            <person name="Williams K.H."/>
            <person name="Hubbard S.S."/>
            <person name="Banfield J.F."/>
        </authorList>
    </citation>
    <scope>NUCLEOTIDE SEQUENCE [LARGE SCALE GENOMIC DNA]</scope>
</reference>
<keyword evidence="5 6" id="KW-0472">Membrane</keyword>
<evidence type="ECO:0000256" key="4">
    <source>
        <dbReference type="ARBA" id="ARBA00022989"/>
    </source>
</evidence>
<proteinExistence type="predicted"/>
<organism evidence="8 9">
    <name type="scientific">Candidatus Roizmanbacteria bacterium RIFCSPHIGHO2_12_FULL_44_10</name>
    <dbReference type="NCBI Taxonomy" id="1802054"/>
    <lineage>
        <taxon>Bacteria</taxon>
        <taxon>Candidatus Roizmaniibacteriota</taxon>
    </lineage>
</organism>
<dbReference type="GO" id="GO:0016020">
    <property type="term" value="C:membrane"/>
    <property type="evidence" value="ECO:0007669"/>
    <property type="project" value="UniProtKB-SubCell"/>
</dbReference>
<dbReference type="GO" id="GO:0015628">
    <property type="term" value="P:protein secretion by the type II secretion system"/>
    <property type="evidence" value="ECO:0007669"/>
    <property type="project" value="InterPro"/>
</dbReference>
<dbReference type="PANTHER" id="PTHR30093:SF44">
    <property type="entry name" value="TYPE II SECRETION SYSTEM CORE PROTEIN G"/>
    <property type="match status" value="1"/>
</dbReference>
<evidence type="ECO:0000256" key="6">
    <source>
        <dbReference type="SAM" id="Phobius"/>
    </source>
</evidence>
<dbReference type="Pfam" id="PF08334">
    <property type="entry name" value="T2SSG"/>
    <property type="match status" value="1"/>
</dbReference>
<dbReference type="InterPro" id="IPR045584">
    <property type="entry name" value="Pilin-like"/>
</dbReference>
<comment type="subcellular location">
    <subcellularLocation>
        <location evidence="1">Membrane</location>
        <topology evidence="1">Single-pass membrane protein</topology>
    </subcellularLocation>
</comment>
<feature type="transmembrane region" description="Helical" evidence="6">
    <location>
        <begin position="13"/>
        <end position="34"/>
    </location>
</feature>
<feature type="domain" description="Type II secretion system protein GspG C-terminal" evidence="7">
    <location>
        <begin position="38"/>
        <end position="111"/>
    </location>
</feature>
<keyword evidence="3 6" id="KW-0812">Transmembrane</keyword>
<dbReference type="Pfam" id="PF07963">
    <property type="entry name" value="N_methyl"/>
    <property type="match status" value="1"/>
</dbReference>
<sequence length="151" mass="16694">MWHRNNGFTLMEILITLTIIGIILSIATLSFTSVRMDSRDGRRKTDLEEVRSALEQYKSTNNAYPTPGSSFGLPFGQSGLLDSASNTYLQRIPQDPLYPRRNYYYQTSGADYTLSTELENVETTPCAIPAGGNSCGTGFACNYCMGSYGKK</sequence>
<keyword evidence="4 6" id="KW-1133">Transmembrane helix</keyword>
<protein>
    <recommendedName>
        <fullName evidence="7">Type II secretion system protein GspG C-terminal domain-containing protein</fullName>
    </recommendedName>
</protein>
<dbReference type="PRINTS" id="PR00813">
    <property type="entry name" value="BCTERIALGSPG"/>
</dbReference>
<dbReference type="NCBIfam" id="TIGR02532">
    <property type="entry name" value="IV_pilin_GFxxxE"/>
    <property type="match status" value="1"/>
</dbReference>
<dbReference type="Gene3D" id="3.30.700.10">
    <property type="entry name" value="Glycoprotein, Type 4 Pilin"/>
    <property type="match status" value="1"/>
</dbReference>
<evidence type="ECO:0000256" key="5">
    <source>
        <dbReference type="ARBA" id="ARBA00023136"/>
    </source>
</evidence>
<evidence type="ECO:0000256" key="3">
    <source>
        <dbReference type="ARBA" id="ARBA00022692"/>
    </source>
</evidence>
<dbReference type="InterPro" id="IPR000983">
    <property type="entry name" value="Bac_GSPG_pilin"/>
</dbReference>
<evidence type="ECO:0000256" key="1">
    <source>
        <dbReference type="ARBA" id="ARBA00004167"/>
    </source>
</evidence>
<accession>A0A1F7I7G1</accession>
<name>A0A1F7I7G1_9BACT</name>
<dbReference type="InterPro" id="IPR012902">
    <property type="entry name" value="N_methyl_site"/>
</dbReference>
<dbReference type="AlphaFoldDB" id="A0A1F7I7G1"/>
<comment type="caution">
    <text evidence="8">The sequence shown here is derived from an EMBL/GenBank/DDBJ whole genome shotgun (WGS) entry which is preliminary data.</text>
</comment>
<dbReference type="SUPFAM" id="SSF54523">
    <property type="entry name" value="Pili subunits"/>
    <property type="match status" value="1"/>
</dbReference>
<evidence type="ECO:0000313" key="9">
    <source>
        <dbReference type="Proteomes" id="UP000179024"/>
    </source>
</evidence>
<dbReference type="EMBL" id="MGAE01000021">
    <property type="protein sequence ID" value="OGK39304.1"/>
    <property type="molecule type" value="Genomic_DNA"/>
</dbReference>
<gene>
    <name evidence="8" type="ORF">A3F34_01820</name>
</gene>
<dbReference type="GO" id="GO:0015627">
    <property type="term" value="C:type II protein secretion system complex"/>
    <property type="evidence" value="ECO:0007669"/>
    <property type="project" value="InterPro"/>
</dbReference>
<evidence type="ECO:0000256" key="2">
    <source>
        <dbReference type="ARBA" id="ARBA00022481"/>
    </source>
</evidence>
<evidence type="ECO:0000313" key="8">
    <source>
        <dbReference type="EMBL" id="OGK39304.1"/>
    </source>
</evidence>
<dbReference type="Proteomes" id="UP000179024">
    <property type="component" value="Unassembled WGS sequence"/>
</dbReference>
<dbReference type="PANTHER" id="PTHR30093">
    <property type="entry name" value="GENERAL SECRETION PATHWAY PROTEIN G"/>
    <property type="match status" value="1"/>
</dbReference>
<keyword evidence="2" id="KW-0488">Methylation</keyword>